<evidence type="ECO:0000256" key="1">
    <source>
        <dbReference type="SAM" id="MobiDB-lite"/>
    </source>
</evidence>
<comment type="caution">
    <text evidence="2">The sequence shown here is derived from an EMBL/GenBank/DDBJ whole genome shotgun (WGS) entry which is preliminary data.</text>
</comment>
<gene>
    <name evidence="2" type="ORF">CRG98_012443</name>
</gene>
<sequence>MEIRIPPQCGHRQGIALAAARDKRWPSASNQRQRLAPRVPPGASGSVFDVALQSGLNEIGPEPIVMAQRALFVQCNVKSAVHGFESQLQLKEKSSSQYKQVNSLMGRERCIIYACTIRADGRRGNTSMIERKTRVASA</sequence>
<name>A0A2I0KFB2_PUNGR</name>
<dbReference type="AlphaFoldDB" id="A0A2I0KFB2"/>
<keyword evidence="3" id="KW-1185">Reference proteome</keyword>
<accession>A0A2I0KFB2</accession>
<reference evidence="2 3" key="1">
    <citation type="submission" date="2017-11" db="EMBL/GenBank/DDBJ databases">
        <title>De-novo sequencing of pomegranate (Punica granatum L.) genome.</title>
        <authorList>
            <person name="Akparov Z."/>
            <person name="Amiraslanov A."/>
            <person name="Hajiyeva S."/>
            <person name="Abbasov M."/>
            <person name="Kaur K."/>
            <person name="Hamwieh A."/>
            <person name="Solovyev V."/>
            <person name="Salamov A."/>
            <person name="Braich B."/>
            <person name="Kosarev P."/>
            <person name="Mahmoud A."/>
            <person name="Hajiyev E."/>
            <person name="Babayeva S."/>
            <person name="Izzatullayeva V."/>
            <person name="Mammadov A."/>
            <person name="Mammadov A."/>
            <person name="Sharifova S."/>
            <person name="Ojaghi J."/>
            <person name="Eynullazada K."/>
            <person name="Bayramov B."/>
            <person name="Abdulazimova A."/>
            <person name="Shahmuradov I."/>
        </authorList>
    </citation>
    <scope>NUCLEOTIDE SEQUENCE [LARGE SCALE GENOMIC DNA]</scope>
    <source>
        <strain evidence="3">cv. AG2017</strain>
        <tissue evidence="2">Leaf</tissue>
    </source>
</reference>
<dbReference type="Proteomes" id="UP000233551">
    <property type="component" value="Unassembled WGS sequence"/>
</dbReference>
<protein>
    <submittedName>
        <fullName evidence="2">Uncharacterized protein</fullName>
    </submittedName>
</protein>
<proteinExistence type="predicted"/>
<organism evidence="2 3">
    <name type="scientific">Punica granatum</name>
    <name type="common">Pomegranate</name>
    <dbReference type="NCBI Taxonomy" id="22663"/>
    <lineage>
        <taxon>Eukaryota</taxon>
        <taxon>Viridiplantae</taxon>
        <taxon>Streptophyta</taxon>
        <taxon>Embryophyta</taxon>
        <taxon>Tracheophyta</taxon>
        <taxon>Spermatophyta</taxon>
        <taxon>Magnoliopsida</taxon>
        <taxon>eudicotyledons</taxon>
        <taxon>Gunneridae</taxon>
        <taxon>Pentapetalae</taxon>
        <taxon>rosids</taxon>
        <taxon>malvids</taxon>
        <taxon>Myrtales</taxon>
        <taxon>Lythraceae</taxon>
        <taxon>Punica</taxon>
    </lineage>
</organism>
<evidence type="ECO:0000313" key="3">
    <source>
        <dbReference type="Proteomes" id="UP000233551"/>
    </source>
</evidence>
<dbReference type="EMBL" id="PGOL01000634">
    <property type="protein sequence ID" value="PKI67194.1"/>
    <property type="molecule type" value="Genomic_DNA"/>
</dbReference>
<feature type="region of interest" description="Disordered" evidence="1">
    <location>
        <begin position="21"/>
        <end position="43"/>
    </location>
</feature>
<evidence type="ECO:0000313" key="2">
    <source>
        <dbReference type="EMBL" id="PKI67194.1"/>
    </source>
</evidence>